<dbReference type="InterPro" id="IPR050291">
    <property type="entry name" value="CDF_Transporter"/>
</dbReference>
<comment type="similarity">
    <text evidence="2">Belongs to the cation diffusion facilitator (CDF) transporter (TC 2.A.4) family.</text>
</comment>
<dbReference type="Gene3D" id="1.20.1510.10">
    <property type="entry name" value="Cation efflux protein transmembrane domain"/>
    <property type="match status" value="1"/>
</dbReference>
<evidence type="ECO:0000256" key="7">
    <source>
        <dbReference type="SAM" id="MobiDB-lite"/>
    </source>
</evidence>
<feature type="domain" description="Cation efflux protein cytoplasmic" evidence="11">
    <location>
        <begin position="204"/>
        <end position="282"/>
    </location>
</feature>
<keyword evidence="6 8" id="KW-0472">Membrane</keyword>
<accession>A0A2T4UNA1</accession>
<name>A0A2T4UNA1_9ACTN</name>
<evidence type="ECO:0000256" key="6">
    <source>
        <dbReference type="ARBA" id="ARBA00023136"/>
    </source>
</evidence>
<dbReference type="GO" id="GO:0006882">
    <property type="term" value="P:intracellular zinc ion homeostasis"/>
    <property type="evidence" value="ECO:0007669"/>
    <property type="project" value="TreeGrafter"/>
</dbReference>
<dbReference type="SUPFAM" id="SSF161111">
    <property type="entry name" value="Cation efflux protein transmembrane domain-like"/>
    <property type="match status" value="1"/>
</dbReference>
<reference evidence="12 13" key="1">
    <citation type="submission" date="2018-03" db="EMBL/GenBank/DDBJ databases">
        <title>Aquarubrobacter algicola gen. nov., sp. nov., a novel actinobacterium isolated from shallow eutrophic lake during the end of cyanobacterial harmful algal blooms.</title>
        <authorList>
            <person name="Chun S.J."/>
        </authorList>
    </citation>
    <scope>NUCLEOTIDE SEQUENCE [LARGE SCALE GENOMIC DNA]</scope>
    <source>
        <strain evidence="12 13">Seoho-28</strain>
    </source>
</reference>
<dbReference type="Pfam" id="PF16916">
    <property type="entry name" value="ZT_dimer"/>
    <property type="match status" value="1"/>
</dbReference>
<dbReference type="OrthoDB" id="9813655at2"/>
<keyword evidence="5 8" id="KW-1133">Transmembrane helix</keyword>
<keyword evidence="4 8" id="KW-0812">Transmembrane</keyword>
<dbReference type="InterPro" id="IPR036837">
    <property type="entry name" value="Cation_efflux_CTD_sf"/>
</dbReference>
<feature type="chain" id="PRO_5015582345" evidence="9">
    <location>
        <begin position="25"/>
        <end position="313"/>
    </location>
</feature>
<feature type="compositionally biased region" description="Low complexity" evidence="7">
    <location>
        <begin position="301"/>
        <end position="313"/>
    </location>
</feature>
<dbReference type="AlphaFoldDB" id="A0A2T4UNA1"/>
<evidence type="ECO:0000256" key="9">
    <source>
        <dbReference type="SAM" id="SignalP"/>
    </source>
</evidence>
<evidence type="ECO:0000313" key="12">
    <source>
        <dbReference type="EMBL" id="PTL60720.1"/>
    </source>
</evidence>
<evidence type="ECO:0000256" key="5">
    <source>
        <dbReference type="ARBA" id="ARBA00022989"/>
    </source>
</evidence>
<dbReference type="RefSeq" id="WP_107569624.1">
    <property type="nucleotide sequence ID" value="NZ_PYYB01000001.1"/>
</dbReference>
<dbReference type="PANTHER" id="PTHR43840">
    <property type="entry name" value="MITOCHONDRIAL METAL TRANSPORTER 1-RELATED"/>
    <property type="match status" value="1"/>
</dbReference>
<dbReference type="SUPFAM" id="SSF160240">
    <property type="entry name" value="Cation efflux protein cytoplasmic domain-like"/>
    <property type="match status" value="1"/>
</dbReference>
<feature type="transmembrane region" description="Helical" evidence="8">
    <location>
        <begin position="174"/>
        <end position="191"/>
    </location>
</feature>
<protein>
    <submittedName>
        <fullName evidence="12">Cation-efflux pump</fullName>
    </submittedName>
</protein>
<dbReference type="GO" id="GO:0005886">
    <property type="term" value="C:plasma membrane"/>
    <property type="evidence" value="ECO:0007669"/>
    <property type="project" value="TreeGrafter"/>
</dbReference>
<feature type="transmembrane region" description="Helical" evidence="8">
    <location>
        <begin position="149"/>
        <end position="168"/>
    </location>
</feature>
<feature type="transmembrane region" description="Helical" evidence="8">
    <location>
        <begin position="106"/>
        <end position="128"/>
    </location>
</feature>
<evidence type="ECO:0000256" key="1">
    <source>
        <dbReference type="ARBA" id="ARBA00004141"/>
    </source>
</evidence>
<feature type="region of interest" description="Disordered" evidence="7">
    <location>
        <begin position="290"/>
        <end position="313"/>
    </location>
</feature>
<dbReference type="Gene3D" id="3.30.70.1350">
    <property type="entry name" value="Cation efflux protein, cytoplasmic domain"/>
    <property type="match status" value="1"/>
</dbReference>
<evidence type="ECO:0000259" key="10">
    <source>
        <dbReference type="Pfam" id="PF01545"/>
    </source>
</evidence>
<feature type="transmembrane region" description="Helical" evidence="8">
    <location>
        <begin position="38"/>
        <end position="54"/>
    </location>
</feature>
<feature type="domain" description="Cation efflux protein transmembrane" evidence="10">
    <location>
        <begin position="6"/>
        <end position="199"/>
    </location>
</feature>
<keyword evidence="9" id="KW-0732">Signal</keyword>
<dbReference type="Proteomes" id="UP000240739">
    <property type="component" value="Unassembled WGS sequence"/>
</dbReference>
<dbReference type="GO" id="GO:0015093">
    <property type="term" value="F:ferrous iron transmembrane transporter activity"/>
    <property type="evidence" value="ECO:0007669"/>
    <property type="project" value="TreeGrafter"/>
</dbReference>
<gene>
    <name evidence="12" type="ORF">C7Y72_05270</name>
</gene>
<feature type="signal peptide" evidence="9">
    <location>
        <begin position="1"/>
        <end position="24"/>
    </location>
</feature>
<dbReference type="GO" id="GO:0015341">
    <property type="term" value="F:zinc efflux antiporter activity"/>
    <property type="evidence" value="ECO:0007669"/>
    <property type="project" value="TreeGrafter"/>
</dbReference>
<dbReference type="Pfam" id="PF01545">
    <property type="entry name" value="Cation_efflux"/>
    <property type="match status" value="1"/>
</dbReference>
<dbReference type="GO" id="GO:0015086">
    <property type="term" value="F:cadmium ion transmembrane transporter activity"/>
    <property type="evidence" value="ECO:0007669"/>
    <property type="project" value="TreeGrafter"/>
</dbReference>
<dbReference type="PANTHER" id="PTHR43840:SF15">
    <property type="entry name" value="MITOCHONDRIAL METAL TRANSPORTER 1-RELATED"/>
    <property type="match status" value="1"/>
</dbReference>
<dbReference type="InterPro" id="IPR027469">
    <property type="entry name" value="Cation_efflux_TMD_sf"/>
</dbReference>
<organism evidence="12 13">
    <name type="scientific">Paraconexibacter algicola</name>
    <dbReference type="NCBI Taxonomy" id="2133960"/>
    <lineage>
        <taxon>Bacteria</taxon>
        <taxon>Bacillati</taxon>
        <taxon>Actinomycetota</taxon>
        <taxon>Thermoleophilia</taxon>
        <taxon>Solirubrobacterales</taxon>
        <taxon>Paraconexibacteraceae</taxon>
        <taxon>Paraconexibacter</taxon>
    </lineage>
</organism>
<feature type="compositionally biased region" description="Basic and acidic residues" evidence="7">
    <location>
        <begin position="290"/>
        <end position="300"/>
    </location>
</feature>
<sequence>MIRLVRLSVLAAVATIALKTAAWAVTGSVGLLSDAAESLVNLVAALVALFVVHWSTQPPDEEHAYGHEKAGYLSAGLEGGLILLAAGTIGYGAVDRLIDPQELDSVGIGLAVSAVATVINLVMARALIRTGRAYASITLEADGRHLLTDVWTSVGVAVGIVLVVVTGWERLDPIIALLVAANIVVTGVGLIRRSTSGLMDKALEPDELARVTAVLDRHRCAEVEFHALRTRRSGPRAFVSVHVLVPGSWSVQHGHDVIEGIEADLRAAIPHGLTTIFTHLEPIEDPVSFADRDLDRRDGGPADAAAAPDARRG</sequence>
<keyword evidence="3" id="KW-0813">Transport</keyword>
<feature type="transmembrane region" description="Helical" evidence="8">
    <location>
        <begin position="75"/>
        <end position="94"/>
    </location>
</feature>
<evidence type="ECO:0000313" key="13">
    <source>
        <dbReference type="Proteomes" id="UP000240739"/>
    </source>
</evidence>
<evidence type="ECO:0000259" key="11">
    <source>
        <dbReference type="Pfam" id="PF16916"/>
    </source>
</evidence>
<evidence type="ECO:0000256" key="2">
    <source>
        <dbReference type="ARBA" id="ARBA00008114"/>
    </source>
</evidence>
<dbReference type="EMBL" id="PYYB01000001">
    <property type="protein sequence ID" value="PTL60720.1"/>
    <property type="molecule type" value="Genomic_DNA"/>
</dbReference>
<evidence type="ECO:0000256" key="8">
    <source>
        <dbReference type="SAM" id="Phobius"/>
    </source>
</evidence>
<comment type="subcellular location">
    <subcellularLocation>
        <location evidence="1">Membrane</location>
        <topology evidence="1">Multi-pass membrane protein</topology>
    </subcellularLocation>
</comment>
<evidence type="ECO:0000256" key="4">
    <source>
        <dbReference type="ARBA" id="ARBA00022692"/>
    </source>
</evidence>
<dbReference type="InterPro" id="IPR058533">
    <property type="entry name" value="Cation_efflux_TM"/>
</dbReference>
<proteinExistence type="inferred from homology"/>
<dbReference type="NCBIfam" id="TIGR01297">
    <property type="entry name" value="CDF"/>
    <property type="match status" value="1"/>
</dbReference>
<keyword evidence="13" id="KW-1185">Reference proteome</keyword>
<comment type="caution">
    <text evidence="12">The sequence shown here is derived from an EMBL/GenBank/DDBJ whole genome shotgun (WGS) entry which is preliminary data.</text>
</comment>
<dbReference type="InterPro" id="IPR002524">
    <property type="entry name" value="Cation_efflux"/>
</dbReference>
<dbReference type="InterPro" id="IPR027470">
    <property type="entry name" value="Cation_efflux_CTD"/>
</dbReference>
<evidence type="ECO:0000256" key="3">
    <source>
        <dbReference type="ARBA" id="ARBA00022448"/>
    </source>
</evidence>